<sequence length="314" mass="34722">MQILLDLRQLALLADRVTAASEPSTSTSRPAQPHLESTARHLNKAFTACVADRNPSLLTSRKWATYRIVAILFRTYFRLRALPLCRNVLRALSAAPLPPLDHFPRADRVTFRYYTGLLHFLAQDYAPALQDLSEAWGECHAGAIKQQELILVPLIPLELLLRGRRPSKVLLARFPKLEALYSPFLSSLAPKPDLRRFAAALAEPSFERALVVRGTYLAVEAFRPILLRQVVRRLCAQVLKSTRVKLADVQTALSEIEAGDAAAEVEWLVGSLIARGFVKGYLSHERQMMVLSNVNAFPPLKDVAAAGSGGVVGI</sequence>
<dbReference type="PANTHER" id="PTHR12732">
    <property type="entry name" value="UNCHARACTERIZED PROTEASOME COMPONENT REGION PCI-CONTAINING"/>
    <property type="match status" value="1"/>
</dbReference>
<dbReference type="PROSITE" id="PS50250">
    <property type="entry name" value="PCI"/>
    <property type="match status" value="1"/>
</dbReference>
<dbReference type="Gene3D" id="1.10.10.10">
    <property type="entry name" value="Winged helix-like DNA-binding domain superfamily/Winged helix DNA-binding domain"/>
    <property type="match status" value="1"/>
</dbReference>
<dbReference type="EMBL" id="KZ819666">
    <property type="protein sequence ID" value="PWN28215.1"/>
    <property type="molecule type" value="Genomic_DNA"/>
</dbReference>
<dbReference type="GO" id="GO:0000973">
    <property type="term" value="P:post-transcriptional tethering of RNA polymerase II gene DNA at nuclear periphery"/>
    <property type="evidence" value="ECO:0007669"/>
    <property type="project" value="TreeGrafter"/>
</dbReference>
<reference evidence="3 4" key="1">
    <citation type="journal article" date="2018" name="Mol. Biol. Evol.">
        <title>Broad Genomic Sampling Reveals a Smut Pathogenic Ancestry of the Fungal Clade Ustilaginomycotina.</title>
        <authorList>
            <person name="Kijpornyongpan T."/>
            <person name="Mondo S.J."/>
            <person name="Barry K."/>
            <person name="Sandor L."/>
            <person name="Lee J."/>
            <person name="Lipzen A."/>
            <person name="Pangilinan J."/>
            <person name="LaButti K."/>
            <person name="Hainaut M."/>
            <person name="Henrissat B."/>
            <person name="Grigoriev I.V."/>
            <person name="Spatafora J.W."/>
            <person name="Aime M.C."/>
        </authorList>
    </citation>
    <scope>NUCLEOTIDE SEQUENCE [LARGE SCALE GENOMIC DNA]</scope>
    <source>
        <strain evidence="3 4">MCA 5214</strain>
    </source>
</reference>
<dbReference type="OrthoDB" id="10252687at2759"/>
<dbReference type="GO" id="GO:0016973">
    <property type="term" value="P:poly(A)+ mRNA export from nucleus"/>
    <property type="evidence" value="ECO:0007669"/>
    <property type="project" value="TreeGrafter"/>
</dbReference>
<name>A0A316UYJ7_9BASI</name>
<dbReference type="GeneID" id="37029570"/>
<protein>
    <recommendedName>
        <fullName evidence="2">PCI domain-containing protein</fullName>
    </recommendedName>
</protein>
<dbReference type="GO" id="GO:0003690">
    <property type="term" value="F:double-stranded DNA binding"/>
    <property type="evidence" value="ECO:0007669"/>
    <property type="project" value="InterPro"/>
</dbReference>
<dbReference type="GO" id="GO:0070390">
    <property type="term" value="C:transcription export complex 2"/>
    <property type="evidence" value="ECO:0007669"/>
    <property type="project" value="TreeGrafter"/>
</dbReference>
<dbReference type="GO" id="GO:0006368">
    <property type="term" value="P:transcription elongation by RNA polymerase II"/>
    <property type="evidence" value="ECO:0007669"/>
    <property type="project" value="TreeGrafter"/>
</dbReference>
<evidence type="ECO:0000259" key="2">
    <source>
        <dbReference type="PROSITE" id="PS50250"/>
    </source>
</evidence>
<dbReference type="GO" id="GO:0003723">
    <property type="term" value="F:RNA binding"/>
    <property type="evidence" value="ECO:0007669"/>
    <property type="project" value="InterPro"/>
</dbReference>
<dbReference type="STRING" id="1569628.A0A316UYJ7"/>
<comment type="similarity">
    <text evidence="1">Belongs to the CSN12 family.</text>
</comment>
<dbReference type="InterPro" id="IPR045114">
    <property type="entry name" value="Csn12-like"/>
</dbReference>
<evidence type="ECO:0000256" key="1">
    <source>
        <dbReference type="ARBA" id="ARBA00025771"/>
    </source>
</evidence>
<evidence type="ECO:0000313" key="4">
    <source>
        <dbReference type="Proteomes" id="UP000245884"/>
    </source>
</evidence>
<dbReference type="PANTHER" id="PTHR12732:SF0">
    <property type="entry name" value="PCI DOMAIN-CONTAINING PROTEIN 2"/>
    <property type="match status" value="1"/>
</dbReference>
<dbReference type="SMART" id="SM00753">
    <property type="entry name" value="PAM"/>
    <property type="match status" value="1"/>
</dbReference>
<gene>
    <name evidence="3" type="ORF">BDZ90DRAFT_251920</name>
</gene>
<accession>A0A316UYJ7</accession>
<proteinExistence type="inferred from homology"/>
<evidence type="ECO:0000313" key="3">
    <source>
        <dbReference type="EMBL" id="PWN28215.1"/>
    </source>
</evidence>
<dbReference type="InterPro" id="IPR000717">
    <property type="entry name" value="PCI_dom"/>
</dbReference>
<dbReference type="RefSeq" id="XP_025362827.1">
    <property type="nucleotide sequence ID" value="XM_025507747.1"/>
</dbReference>
<keyword evidence="4" id="KW-1185">Reference proteome</keyword>
<dbReference type="InterPro" id="IPR036388">
    <property type="entry name" value="WH-like_DNA-bd_sf"/>
</dbReference>
<dbReference type="Proteomes" id="UP000245884">
    <property type="component" value="Unassembled WGS sequence"/>
</dbReference>
<organism evidence="3 4">
    <name type="scientific">Jaminaea rosea</name>
    <dbReference type="NCBI Taxonomy" id="1569628"/>
    <lineage>
        <taxon>Eukaryota</taxon>
        <taxon>Fungi</taxon>
        <taxon>Dikarya</taxon>
        <taxon>Basidiomycota</taxon>
        <taxon>Ustilaginomycotina</taxon>
        <taxon>Exobasidiomycetes</taxon>
        <taxon>Microstromatales</taxon>
        <taxon>Microstromatales incertae sedis</taxon>
        <taxon>Jaminaea</taxon>
    </lineage>
</organism>
<feature type="domain" description="PCI" evidence="2">
    <location>
        <begin position="109"/>
        <end position="296"/>
    </location>
</feature>
<dbReference type="AlphaFoldDB" id="A0A316UYJ7"/>